<dbReference type="Proteomes" id="UP000199034">
    <property type="component" value="Unassembled WGS sequence"/>
</dbReference>
<dbReference type="AlphaFoldDB" id="A0A1G6I420"/>
<dbReference type="STRING" id="1045774.SAMN05421872_10126"/>
<evidence type="ECO:0008006" key="3">
    <source>
        <dbReference type="Google" id="ProtNLM"/>
    </source>
</evidence>
<dbReference type="EMBL" id="FMZM01000001">
    <property type="protein sequence ID" value="SDC00476.1"/>
    <property type="molecule type" value="Genomic_DNA"/>
</dbReference>
<keyword evidence="2" id="KW-1185">Reference proteome</keyword>
<accession>A0A1G6I420</accession>
<dbReference type="RefSeq" id="WP_090849536.1">
    <property type="nucleotide sequence ID" value="NZ_FMZM01000001.1"/>
</dbReference>
<dbReference type="Gene3D" id="3.40.50.2000">
    <property type="entry name" value="Glycogen Phosphorylase B"/>
    <property type="match status" value="1"/>
</dbReference>
<protein>
    <recommendedName>
        <fullName evidence="3">CDP-Glycerol:Poly(Glycerophosphate) glycerophosphotransferase</fullName>
    </recommendedName>
</protein>
<reference evidence="1 2" key="1">
    <citation type="submission" date="2016-10" db="EMBL/GenBank/DDBJ databases">
        <authorList>
            <person name="de Groot N.N."/>
        </authorList>
    </citation>
    <scope>NUCLEOTIDE SEQUENCE [LARGE SCALE GENOMIC DNA]</scope>
    <source>
        <strain evidence="1 2">CGMCC 4.6858</strain>
    </source>
</reference>
<dbReference type="OrthoDB" id="9816564at2"/>
<organism evidence="1 2">
    <name type="scientific">Nocardioides lianchengensis</name>
    <dbReference type="NCBI Taxonomy" id="1045774"/>
    <lineage>
        <taxon>Bacteria</taxon>
        <taxon>Bacillati</taxon>
        <taxon>Actinomycetota</taxon>
        <taxon>Actinomycetes</taxon>
        <taxon>Propionibacteriales</taxon>
        <taxon>Nocardioidaceae</taxon>
        <taxon>Nocardioides</taxon>
    </lineage>
</organism>
<evidence type="ECO:0000313" key="2">
    <source>
        <dbReference type="Proteomes" id="UP000199034"/>
    </source>
</evidence>
<proteinExistence type="predicted"/>
<evidence type="ECO:0000313" key="1">
    <source>
        <dbReference type="EMBL" id="SDC00476.1"/>
    </source>
</evidence>
<name>A0A1G6I420_9ACTN</name>
<sequence>MRPTALLSYLWDKQQHVLDSYLARVRVDVVVTPAALVTDHLRRIAAAHGCELVTVESLHPPRRRTTARSAPLQRALRRHLRTASWAPDDLDAESAAQVAGHLRTRLAVDVPIAVEVLDALARVDEAYDVVLFATSEDIVQRSKVATAWAGAHGIPTVHLAHAIALVDPYTVHAHLLADTLVVYGERGAEGYLDLGIARERIEVTGNPSWDVYASLRHERERLRRDLLAEHDLDPDAPIVVFGTTWSAHLTAQETGAAHARTLSAFVAACVELERSGVRVNAVVKDRPNNVAAGRDLLHRLVSEHGPTDQRFAYATDDPEPWVAGSDVLVAVDSNLLVEAMLAGTPAVNLVGVALRPIPPAFDGESGVVEAEPDELAAELRAILVDPAVRSELAARTELRLSHYHHGGIDGRSTERVAALLVRLTRRPSRLRELRRRLTRQRNRLRRRWRRARRAARRRGGRD</sequence>
<gene>
    <name evidence="1" type="ORF">SAMN05421872_10126</name>
</gene>
<dbReference type="SUPFAM" id="SSF53756">
    <property type="entry name" value="UDP-Glycosyltransferase/glycogen phosphorylase"/>
    <property type="match status" value="1"/>
</dbReference>